<dbReference type="Pfam" id="PF18845">
    <property type="entry name" value="baeRF_family3"/>
    <property type="match status" value="1"/>
</dbReference>
<protein>
    <submittedName>
        <fullName evidence="1">Uncharacterized protein</fullName>
    </submittedName>
</protein>
<proteinExistence type="predicted"/>
<sequence>MNLKLKEIKDIVAQSCVTIILNTHRTSPDNKKDTLTLKNLIKEAEERLLADESKRDAKALVKRLRDLESEIDHKYNLESLILFVNENIAEYTQLPIAVEDRVVIDHTFATRDLVRALHFETNYYVLVLSQQKVRLIEAFNDKVVAENENPFPIENEQFYSTQKVEISNASRQTNLVAEFFNRVDKEVNKIRKENPLPVLICTEQGNYHEYLKIADQKQSIFDTYLNKNRVNEKAHAIVTEAWKIVKEYTIEKNNIRKAELQKAVSQNKFLSDTNEIWQAIKQGRIQTIFIEQGKFQPAIWENDQIQYVSDNLRDKKEVVDDIYDELIEVNMNYGGDVVFLPKGELKDFNGFGAITRY</sequence>
<dbReference type="InterPro" id="IPR041289">
    <property type="entry name" value="Bact_RF_family3"/>
</dbReference>
<dbReference type="EMBL" id="LNQE01000488">
    <property type="protein sequence ID" value="KUG26305.1"/>
    <property type="molecule type" value="Genomic_DNA"/>
</dbReference>
<evidence type="ECO:0000313" key="1">
    <source>
        <dbReference type="EMBL" id="KUG26305.1"/>
    </source>
</evidence>
<dbReference type="SUPFAM" id="SSF55315">
    <property type="entry name" value="L30e-like"/>
    <property type="match status" value="1"/>
</dbReference>
<accession>A0A0W8FZQ5</accession>
<comment type="caution">
    <text evidence="1">The sequence shown here is derived from an EMBL/GenBank/DDBJ whole genome shotgun (WGS) entry which is preliminary data.</text>
</comment>
<dbReference type="AlphaFoldDB" id="A0A0W8FZQ5"/>
<dbReference type="InterPro" id="IPR029064">
    <property type="entry name" value="Ribosomal_eL30-like_sf"/>
</dbReference>
<name>A0A0W8FZQ5_9ZZZZ</name>
<organism evidence="1">
    <name type="scientific">hydrocarbon metagenome</name>
    <dbReference type="NCBI Taxonomy" id="938273"/>
    <lineage>
        <taxon>unclassified sequences</taxon>
        <taxon>metagenomes</taxon>
        <taxon>ecological metagenomes</taxon>
    </lineage>
</organism>
<reference evidence="1" key="1">
    <citation type="journal article" date="2015" name="Proc. Natl. Acad. Sci. U.S.A.">
        <title>Networks of energetic and metabolic interactions define dynamics in microbial communities.</title>
        <authorList>
            <person name="Embree M."/>
            <person name="Liu J.K."/>
            <person name="Al-Bassam M.M."/>
            <person name="Zengler K."/>
        </authorList>
    </citation>
    <scope>NUCLEOTIDE SEQUENCE</scope>
</reference>
<gene>
    <name evidence="1" type="ORF">ASZ90_003854</name>
</gene>